<accession>A0ABV2U121</accession>
<dbReference type="EMBL" id="JBEWYP010000016">
    <property type="protein sequence ID" value="MET7030857.1"/>
    <property type="molecule type" value="Genomic_DNA"/>
</dbReference>
<protein>
    <submittedName>
        <fullName evidence="2">Uncharacterized protein</fullName>
    </submittedName>
</protein>
<dbReference type="RefSeq" id="WP_354619640.1">
    <property type="nucleotide sequence ID" value="NZ_JBEWYP010000016.1"/>
</dbReference>
<organism evidence="2 3">
    <name type="scientific">Sediminicola luteus</name>
    <dbReference type="NCBI Taxonomy" id="319238"/>
    <lineage>
        <taxon>Bacteria</taxon>
        <taxon>Pseudomonadati</taxon>
        <taxon>Bacteroidota</taxon>
        <taxon>Flavobacteriia</taxon>
        <taxon>Flavobacteriales</taxon>
        <taxon>Flavobacteriaceae</taxon>
        <taxon>Sediminicola</taxon>
    </lineage>
</organism>
<feature type="transmembrane region" description="Helical" evidence="1">
    <location>
        <begin position="6"/>
        <end position="23"/>
    </location>
</feature>
<evidence type="ECO:0000313" key="3">
    <source>
        <dbReference type="Proteomes" id="UP001549773"/>
    </source>
</evidence>
<name>A0ABV2U121_9FLAO</name>
<keyword evidence="3" id="KW-1185">Reference proteome</keyword>
<dbReference type="Proteomes" id="UP001549773">
    <property type="component" value="Unassembled WGS sequence"/>
</dbReference>
<comment type="caution">
    <text evidence="2">The sequence shown here is derived from an EMBL/GenBank/DDBJ whole genome shotgun (WGS) entry which is preliminary data.</text>
</comment>
<proteinExistence type="predicted"/>
<gene>
    <name evidence="2" type="ORF">ABXZ32_15765</name>
</gene>
<evidence type="ECO:0000256" key="1">
    <source>
        <dbReference type="SAM" id="Phobius"/>
    </source>
</evidence>
<evidence type="ECO:0000313" key="2">
    <source>
        <dbReference type="EMBL" id="MET7030857.1"/>
    </source>
</evidence>
<keyword evidence="1" id="KW-1133">Transmembrane helix</keyword>
<keyword evidence="1" id="KW-0472">Membrane</keyword>
<sequence>MSNYQFVLILLVIPVGLFLKWITDTSKDFESEIEMDCNKHGLNYISSKYPGLFKVGPFKKFEITIGKPTINNGAIQYENTYYRIVELKTKNNRKERVWAKIETSWFKDTQIEYKPRLSELKK</sequence>
<keyword evidence="1" id="KW-0812">Transmembrane</keyword>
<reference evidence="2 3" key="1">
    <citation type="submission" date="2024-07" db="EMBL/GenBank/DDBJ databases">
        <title>The genome sequence of type strain Sediminicola luteus GDMCC 1.2596T.</title>
        <authorList>
            <person name="Liu Y."/>
        </authorList>
    </citation>
    <scope>NUCLEOTIDE SEQUENCE [LARGE SCALE GENOMIC DNA]</scope>
    <source>
        <strain evidence="2 3">GDMCC 1.2596</strain>
    </source>
</reference>